<dbReference type="RefSeq" id="WP_188217528.1">
    <property type="nucleotide sequence ID" value="NZ_BAABGH010000002.1"/>
</dbReference>
<dbReference type="Gene3D" id="3.40.50.2000">
    <property type="entry name" value="Glycogen Phosphorylase B"/>
    <property type="match status" value="2"/>
</dbReference>
<dbReference type="EMBL" id="JACVXC010000010">
    <property type="protein sequence ID" value="MBD0837034.1"/>
    <property type="molecule type" value="Genomic_DNA"/>
</dbReference>
<dbReference type="CDD" id="cd03801">
    <property type="entry name" value="GT4_PimA-like"/>
    <property type="match status" value="1"/>
</dbReference>
<keyword evidence="3" id="KW-1185">Reference proteome</keyword>
<proteinExistence type="predicted"/>
<reference evidence="2" key="2">
    <citation type="submission" date="2020-09" db="EMBL/GenBank/DDBJ databases">
        <authorList>
            <person name="Wu Z."/>
        </authorList>
    </citation>
    <scope>NUCLEOTIDE SEQUENCE</scope>
    <source>
        <strain evidence="2">SC17</strain>
    </source>
</reference>
<comment type="caution">
    <text evidence="2">The sequence shown here is derived from an EMBL/GenBank/DDBJ whole genome shotgun (WGS) entry which is preliminary data.</text>
</comment>
<dbReference type="GO" id="GO:0016757">
    <property type="term" value="F:glycosyltransferase activity"/>
    <property type="evidence" value="ECO:0007669"/>
    <property type="project" value="InterPro"/>
</dbReference>
<dbReference type="Proteomes" id="UP000602057">
    <property type="component" value="Unassembled WGS sequence"/>
</dbReference>
<evidence type="ECO:0000313" key="2">
    <source>
        <dbReference type="EMBL" id="MBD0837034.1"/>
    </source>
</evidence>
<evidence type="ECO:0000313" key="3">
    <source>
        <dbReference type="Proteomes" id="UP000602057"/>
    </source>
</evidence>
<reference evidence="2" key="1">
    <citation type="journal article" date="2013" name="Int. J. Syst. Evol. Microbiol.">
        <title>Aestuariibaculum suncheonense gen. nov., sp. nov., a marine bacterium of the family Flavobacteriaceae isolated from a tidal flat and emended descriptions of the genera Gaetbulibacter and Tamlana.</title>
        <authorList>
            <person name="Jeong S.H."/>
            <person name="Park M.S."/>
            <person name="Jin H.M."/>
            <person name="Lee K."/>
            <person name="Park W."/>
            <person name="Jeon C.O."/>
        </authorList>
    </citation>
    <scope>NUCLEOTIDE SEQUENCE</scope>
    <source>
        <strain evidence="2">SC17</strain>
    </source>
</reference>
<dbReference type="PANTHER" id="PTHR12526">
    <property type="entry name" value="GLYCOSYLTRANSFERASE"/>
    <property type="match status" value="1"/>
</dbReference>
<dbReference type="Pfam" id="PF00534">
    <property type="entry name" value="Glycos_transf_1"/>
    <property type="match status" value="1"/>
</dbReference>
<evidence type="ECO:0000259" key="1">
    <source>
        <dbReference type="Pfam" id="PF00534"/>
    </source>
</evidence>
<name>A0A8J6QBE0_9FLAO</name>
<organism evidence="2 3">
    <name type="scientific">Aestuariibaculum suncheonense</name>
    <dbReference type="NCBI Taxonomy" id="1028745"/>
    <lineage>
        <taxon>Bacteria</taxon>
        <taxon>Pseudomonadati</taxon>
        <taxon>Bacteroidota</taxon>
        <taxon>Flavobacteriia</taxon>
        <taxon>Flavobacteriales</taxon>
        <taxon>Flavobacteriaceae</taxon>
    </lineage>
</organism>
<sequence length="400" mass="44910">MRLNKKAVFNIVIFDGSFETTAFIRRLMQGLVKQGHQMTVLGFNTNNPDPVEGVCYRSLGSNQSKRALITTSLGLVFKPFGLARIFKTIWLIIQGNRKALQEQNLRLSLKTIQPDVVHVQWPSLLPWLESYFENDNFKIVLSQRGFHVNVRPFVNTNNFNYLQNVYPKLDGLHSVSKDISNTGQMIGIPHTGIDQVVYTGIHLDSFAFKAKPDRSDVLQLLSVGRPHWKKDYGIGVKACALLKTEGIRFHYTIIGGSGDEELLYLIHEMGLETEVSLLSHLEQDQVFQYMQDADILLSTSIEEGLANVVVEAMALGTPVISTDCGGMPELITHKEQGWLVPVGNPQVLKQAIMEVQTLTSEHLLAITQAARLKVEQQHSEQVMVSGMENLYEAVLKYECT</sequence>
<dbReference type="SUPFAM" id="SSF53756">
    <property type="entry name" value="UDP-Glycosyltransferase/glycogen phosphorylase"/>
    <property type="match status" value="1"/>
</dbReference>
<accession>A0A8J6QBE0</accession>
<gene>
    <name evidence="2" type="ORF">ICJ84_16490</name>
</gene>
<dbReference type="PANTHER" id="PTHR12526:SF630">
    <property type="entry name" value="GLYCOSYLTRANSFERASE"/>
    <property type="match status" value="1"/>
</dbReference>
<dbReference type="InterPro" id="IPR001296">
    <property type="entry name" value="Glyco_trans_1"/>
</dbReference>
<feature type="domain" description="Glycosyl transferase family 1" evidence="1">
    <location>
        <begin position="212"/>
        <end position="370"/>
    </location>
</feature>
<dbReference type="AlphaFoldDB" id="A0A8J6QBE0"/>
<protein>
    <submittedName>
        <fullName evidence="2">Glycosyltransferase family 4 protein</fullName>
    </submittedName>
</protein>